<organism evidence="3 4">
    <name type="scientific">Marinactinospora rubrisoli</name>
    <dbReference type="NCBI Taxonomy" id="2715399"/>
    <lineage>
        <taxon>Bacteria</taxon>
        <taxon>Bacillati</taxon>
        <taxon>Actinomycetota</taxon>
        <taxon>Actinomycetes</taxon>
        <taxon>Streptosporangiales</taxon>
        <taxon>Nocardiopsidaceae</taxon>
        <taxon>Marinactinospora</taxon>
    </lineage>
</organism>
<accession>A0ABW2KGC5</accession>
<evidence type="ECO:0000313" key="4">
    <source>
        <dbReference type="Proteomes" id="UP001596540"/>
    </source>
</evidence>
<keyword evidence="4" id="KW-1185">Reference proteome</keyword>
<evidence type="ECO:0000256" key="1">
    <source>
        <dbReference type="SAM" id="Phobius"/>
    </source>
</evidence>
<proteinExistence type="predicted"/>
<keyword evidence="1" id="KW-1133">Transmembrane helix</keyword>
<keyword evidence="2" id="KW-0732">Signal</keyword>
<feature type="transmembrane region" description="Helical" evidence="1">
    <location>
        <begin position="113"/>
        <end position="132"/>
    </location>
</feature>
<feature type="signal peptide" evidence="2">
    <location>
        <begin position="1"/>
        <end position="31"/>
    </location>
</feature>
<feature type="transmembrane region" description="Helical" evidence="1">
    <location>
        <begin position="83"/>
        <end position="101"/>
    </location>
</feature>
<feature type="chain" id="PRO_5046243084" evidence="2">
    <location>
        <begin position="32"/>
        <end position="149"/>
    </location>
</feature>
<dbReference type="Pfam" id="PF10825">
    <property type="entry name" value="DUF2752"/>
    <property type="match status" value="1"/>
</dbReference>
<dbReference type="Proteomes" id="UP001596540">
    <property type="component" value="Unassembled WGS sequence"/>
</dbReference>
<dbReference type="EMBL" id="JBHTBH010000005">
    <property type="protein sequence ID" value="MFC7328360.1"/>
    <property type="molecule type" value="Genomic_DNA"/>
</dbReference>
<protein>
    <submittedName>
        <fullName evidence="3">DUF2752 domain-containing protein</fullName>
    </submittedName>
</protein>
<evidence type="ECO:0000313" key="3">
    <source>
        <dbReference type="EMBL" id="MFC7328360.1"/>
    </source>
</evidence>
<keyword evidence="1" id="KW-0472">Membrane</keyword>
<dbReference type="InterPro" id="IPR021215">
    <property type="entry name" value="DUF2752"/>
</dbReference>
<evidence type="ECO:0000256" key="2">
    <source>
        <dbReference type="SAM" id="SignalP"/>
    </source>
</evidence>
<dbReference type="RefSeq" id="WP_379871023.1">
    <property type="nucleotide sequence ID" value="NZ_JBHTBH010000005.1"/>
</dbReference>
<name>A0ABW2KGC5_9ACTN</name>
<reference evidence="4" key="1">
    <citation type="journal article" date="2019" name="Int. J. Syst. Evol. Microbiol.">
        <title>The Global Catalogue of Microorganisms (GCM) 10K type strain sequencing project: providing services to taxonomists for standard genome sequencing and annotation.</title>
        <authorList>
            <consortium name="The Broad Institute Genomics Platform"/>
            <consortium name="The Broad Institute Genome Sequencing Center for Infectious Disease"/>
            <person name="Wu L."/>
            <person name="Ma J."/>
        </authorList>
    </citation>
    <scope>NUCLEOTIDE SEQUENCE [LARGE SCALE GENOMIC DNA]</scope>
    <source>
        <strain evidence="4">CGMCC 4.7382</strain>
    </source>
</reference>
<keyword evidence="1" id="KW-0812">Transmembrane</keyword>
<comment type="caution">
    <text evidence="3">The sequence shown here is derived from an EMBL/GenBank/DDBJ whole genome shotgun (WGS) entry which is preliminary data.</text>
</comment>
<gene>
    <name evidence="3" type="ORF">ACFQRF_11455</name>
</gene>
<sequence>MRTYALLSRLRRRPHPAAAPLLLGAAGLAAATLVHFVDPHEPGHYPTCPWLALTGTYCPGCGTMRCVNALTNLDIAGAAQMNILTLVMIPIMGVAYLRWLYRSFRPTARPPRPVHPFWLWTLLVVILAFWVLRNLPFAAFLAPGGVPTG</sequence>